<evidence type="ECO:0000313" key="2">
    <source>
        <dbReference type="Proteomes" id="UP000790709"/>
    </source>
</evidence>
<keyword evidence="2" id="KW-1185">Reference proteome</keyword>
<protein>
    <submittedName>
        <fullName evidence="1">Nonribosomal peptide synthetase</fullName>
    </submittedName>
</protein>
<gene>
    <name evidence="1" type="ORF">BV22DRAFT_1002462</name>
</gene>
<proteinExistence type="predicted"/>
<dbReference type="Proteomes" id="UP000790709">
    <property type="component" value="Unassembled WGS sequence"/>
</dbReference>
<evidence type="ECO:0000313" key="1">
    <source>
        <dbReference type="EMBL" id="KAH7929525.1"/>
    </source>
</evidence>
<name>A0ACB8BWJ2_9AGAM</name>
<comment type="caution">
    <text evidence="1">The sequence shown here is derived from an EMBL/GenBank/DDBJ whole genome shotgun (WGS) entry which is preliminary data.</text>
</comment>
<accession>A0ACB8BWJ2</accession>
<organism evidence="1 2">
    <name type="scientific">Leucogyrophana mollusca</name>
    <dbReference type="NCBI Taxonomy" id="85980"/>
    <lineage>
        <taxon>Eukaryota</taxon>
        <taxon>Fungi</taxon>
        <taxon>Dikarya</taxon>
        <taxon>Basidiomycota</taxon>
        <taxon>Agaricomycotina</taxon>
        <taxon>Agaricomycetes</taxon>
        <taxon>Agaricomycetidae</taxon>
        <taxon>Boletales</taxon>
        <taxon>Boletales incertae sedis</taxon>
        <taxon>Leucogyrophana</taxon>
    </lineage>
</organism>
<sequence>MSPRNSAPAVADMMKKTNCHRIITLDHAHHALIEGVRRELGFEILVDELPTIRQLFPKLGKETSEDTFKPYPPPPARPDVNSPAIYIHSSGSTGFPKPIPHTHKTQIHWLSQPPIYSYATMSPPPRLGGMSLPAFHSYGFAIQMYSPLACIISISIFAPTSVQDFRAQPTIPNSDNIIECARKTHANLIATVPSFLEQWAMDENAVNVLKKMDYVIFGGGPLPEKVGDFLHAAGVPIGSEYGGTEFGCPVMLPTKEDLANGDWRWMRFSPDIKVRWVPQGDETYELQVLTTENNQMAVENLPDVKGYATSDVFLKHPTEEGLWKIVGRTDDVLILASGEKTVPAPMESIIGSNPLVQGTVMFGRARNQVGILIEPRGDHLVDVADEKQVSEFRNKIWPSIEEANRSAPAFSRIFKEMILITSGDKPMQRAGKGTVQKKATLKDYEPEITALYELVEASTRAGDEAAIPTDWTQASLEAWLNEHATKISSGREIAPDVDFFSQGFDSLSATYLRNRIIGGLRNSPDSGLKNAAPRVAQNIIFENPTIKLLAKKVASLVGQPELTEGDQKQSAKLTIEAMISKYSAGLGGPIENGAANGHTNGNTDKGAVVLLTGSTGGLGSFMLAQLLEKPDVARVYAHNRPSKGSSSSEERQVAAFQDRGLSTELLKSEKLVYVEGDAAEERCGLEAGLYDEIRRSVTIVIHNAWRLDFNLSISSFEPNVRGTRNLIDLALSSTHRSSLRFVFTSSIGSAQSWDERKGPFPEEVQDAIVAVGSGYGESKYVSERLVVKSGLHATSLRIGQIAGGPNGAWATTDWLPIIVKSSLALGALPKARGLVSWMPAEGVAAGVLDVAFAKEVPPSALNIVHPRPVSWVDVMEPVRESVVKRKGIKEEDLVFVSFADWFARLEARAQTATQADLQDIPAIKLLEFFRATAQGDASVSADREAGGAAMFATDKTQAVSKTMKELRQIGHADAEAWVQYWVEKGM</sequence>
<dbReference type="EMBL" id="MU266340">
    <property type="protein sequence ID" value="KAH7929525.1"/>
    <property type="molecule type" value="Genomic_DNA"/>
</dbReference>
<reference evidence="1" key="1">
    <citation type="journal article" date="2021" name="New Phytol.">
        <title>Evolutionary innovations through gain and loss of genes in the ectomycorrhizal Boletales.</title>
        <authorList>
            <person name="Wu G."/>
            <person name="Miyauchi S."/>
            <person name="Morin E."/>
            <person name="Kuo A."/>
            <person name="Drula E."/>
            <person name="Varga T."/>
            <person name="Kohler A."/>
            <person name="Feng B."/>
            <person name="Cao Y."/>
            <person name="Lipzen A."/>
            <person name="Daum C."/>
            <person name="Hundley H."/>
            <person name="Pangilinan J."/>
            <person name="Johnson J."/>
            <person name="Barry K."/>
            <person name="LaButti K."/>
            <person name="Ng V."/>
            <person name="Ahrendt S."/>
            <person name="Min B."/>
            <person name="Choi I.G."/>
            <person name="Park H."/>
            <person name="Plett J.M."/>
            <person name="Magnuson J."/>
            <person name="Spatafora J.W."/>
            <person name="Nagy L.G."/>
            <person name="Henrissat B."/>
            <person name="Grigoriev I.V."/>
            <person name="Yang Z.L."/>
            <person name="Xu J."/>
            <person name="Martin F.M."/>
        </authorList>
    </citation>
    <scope>NUCLEOTIDE SEQUENCE</scope>
    <source>
        <strain evidence="1">KUC20120723A-06</strain>
    </source>
</reference>